<comment type="function">
    <text evidence="2 7">Catalyzes the epimerization of the C3' and C5'positions of dTDP-6-deoxy-D-xylo-4-hexulose, forming dTDP-6-deoxy-L-lyxo-4-hexulose.</text>
</comment>
<dbReference type="Gene3D" id="2.60.120.10">
    <property type="entry name" value="Jelly Rolls"/>
    <property type="match status" value="1"/>
</dbReference>
<dbReference type="GO" id="GO:0005829">
    <property type="term" value="C:cytosol"/>
    <property type="evidence" value="ECO:0007669"/>
    <property type="project" value="TreeGrafter"/>
</dbReference>
<dbReference type="AlphaFoldDB" id="A0A8B2NMH0"/>
<comment type="caution">
    <text evidence="8">The sequence shown here is derived from an EMBL/GenBank/DDBJ whole genome shotgun (WGS) entry which is preliminary data.</text>
</comment>
<dbReference type="OrthoDB" id="9800680at2"/>
<dbReference type="UniPathway" id="UPA00124"/>
<dbReference type="InterPro" id="IPR000888">
    <property type="entry name" value="RmlC-like"/>
</dbReference>
<organism evidence="8 9">
    <name type="scientific">Acuticoccus sediminis</name>
    <dbReference type="NCBI Taxonomy" id="2184697"/>
    <lineage>
        <taxon>Bacteria</taxon>
        <taxon>Pseudomonadati</taxon>
        <taxon>Pseudomonadota</taxon>
        <taxon>Alphaproteobacteria</taxon>
        <taxon>Hyphomicrobiales</taxon>
        <taxon>Amorphaceae</taxon>
        <taxon>Acuticoccus</taxon>
    </lineage>
</organism>
<sequence>MACDFSIFLDLSKQLLPSSPRRPPGTGGAAPRRRRSCGGKVLTVNAFTPLARCSIAGPGTYEGLPVDCTPLRISDVILLQPKRFEDDRGWFQETWNARTLEKNGITLDFVQDNQSLSRKAGTVRGLHLQVAPYAQAKLVRVVVGAIIDVAVDIREGSPTYGQWVSAELSAENGAQLLVPRGFAHGFRTLVPDTEVCYKVDGFYDRASERGIRYDDPELGIDWGPEAEILLSEKDKVLPLLKDLGPVSF</sequence>
<protein>
    <recommendedName>
        <fullName evidence="4 7">dTDP-4-dehydrorhamnose 3,5-epimerase</fullName>
        <ecNumber evidence="3 7">5.1.3.13</ecNumber>
    </recommendedName>
    <alternativeName>
        <fullName evidence="7">Thymidine diphospho-4-keto-rhamnose 3,5-epimerase</fullName>
    </alternativeName>
</protein>
<dbReference type="GO" id="GO:0019305">
    <property type="term" value="P:dTDP-rhamnose biosynthetic process"/>
    <property type="evidence" value="ECO:0007669"/>
    <property type="project" value="UniProtKB-UniRule"/>
</dbReference>
<dbReference type="SUPFAM" id="SSF51182">
    <property type="entry name" value="RmlC-like cupins"/>
    <property type="match status" value="1"/>
</dbReference>
<evidence type="ECO:0000256" key="7">
    <source>
        <dbReference type="RuleBase" id="RU364069"/>
    </source>
</evidence>
<dbReference type="Proteomes" id="UP000249590">
    <property type="component" value="Unassembled WGS sequence"/>
</dbReference>
<dbReference type="InterPro" id="IPR014710">
    <property type="entry name" value="RmlC-like_jellyroll"/>
</dbReference>
<proteinExistence type="inferred from homology"/>
<comment type="subunit">
    <text evidence="7">Homodimer.</text>
</comment>
<keyword evidence="7" id="KW-0413">Isomerase</keyword>
<dbReference type="PANTHER" id="PTHR21047">
    <property type="entry name" value="DTDP-6-DEOXY-D-GLUCOSE-3,5 EPIMERASE"/>
    <property type="match status" value="1"/>
</dbReference>
<dbReference type="CDD" id="cd00438">
    <property type="entry name" value="cupin_RmlC"/>
    <property type="match status" value="1"/>
</dbReference>
<evidence type="ECO:0000256" key="4">
    <source>
        <dbReference type="ARBA" id="ARBA00019595"/>
    </source>
</evidence>
<evidence type="ECO:0000313" key="8">
    <source>
        <dbReference type="EMBL" id="RAH96579.1"/>
    </source>
</evidence>
<feature type="active site" description="Proton donor" evidence="5">
    <location>
        <position position="197"/>
    </location>
</feature>
<dbReference type="GO" id="GO:0000271">
    <property type="term" value="P:polysaccharide biosynthetic process"/>
    <property type="evidence" value="ECO:0007669"/>
    <property type="project" value="TreeGrafter"/>
</dbReference>
<dbReference type="EMBL" id="QHHQ01000012">
    <property type="protein sequence ID" value="RAH96579.1"/>
    <property type="molecule type" value="Genomic_DNA"/>
</dbReference>
<dbReference type="GO" id="GO:0008830">
    <property type="term" value="F:dTDP-4-dehydrorhamnose 3,5-epimerase activity"/>
    <property type="evidence" value="ECO:0007669"/>
    <property type="project" value="UniProtKB-UniRule"/>
</dbReference>
<accession>A0A8B2NMH0</accession>
<feature type="active site" description="Proton acceptor" evidence="5">
    <location>
        <position position="127"/>
    </location>
</feature>
<dbReference type="InterPro" id="IPR011051">
    <property type="entry name" value="RmlC_Cupin_sf"/>
</dbReference>
<feature type="site" description="Participates in a stacking interaction with the thymidine ring of dTDP-4-oxo-6-deoxyglucose" evidence="6">
    <location>
        <position position="203"/>
    </location>
</feature>
<dbReference type="Pfam" id="PF00908">
    <property type="entry name" value="dTDP_sugar_isom"/>
    <property type="match status" value="1"/>
</dbReference>
<evidence type="ECO:0000256" key="3">
    <source>
        <dbReference type="ARBA" id="ARBA00012098"/>
    </source>
</evidence>
<evidence type="ECO:0000313" key="9">
    <source>
        <dbReference type="Proteomes" id="UP000249590"/>
    </source>
</evidence>
<comment type="pathway">
    <text evidence="7">Carbohydrate biosynthesis; dTDP-L-rhamnose biosynthesis.</text>
</comment>
<keyword evidence="9" id="KW-1185">Reference proteome</keyword>
<comment type="catalytic activity">
    <reaction evidence="1 7">
        <text>dTDP-4-dehydro-6-deoxy-alpha-D-glucose = dTDP-4-dehydro-beta-L-rhamnose</text>
        <dbReference type="Rhea" id="RHEA:16969"/>
        <dbReference type="ChEBI" id="CHEBI:57649"/>
        <dbReference type="ChEBI" id="CHEBI:62830"/>
        <dbReference type="EC" id="5.1.3.13"/>
    </reaction>
</comment>
<gene>
    <name evidence="8" type="primary">rfbC</name>
    <name evidence="8" type="ORF">DLJ53_31880</name>
</gene>
<evidence type="ECO:0000256" key="2">
    <source>
        <dbReference type="ARBA" id="ARBA00001997"/>
    </source>
</evidence>
<evidence type="ECO:0000256" key="5">
    <source>
        <dbReference type="PIRSR" id="PIRSR600888-1"/>
    </source>
</evidence>
<dbReference type="NCBIfam" id="TIGR01221">
    <property type="entry name" value="rmlC"/>
    <property type="match status" value="1"/>
</dbReference>
<reference evidence="8 9" key="1">
    <citation type="submission" date="2018-05" db="EMBL/GenBank/DDBJ databases">
        <title>Acuticoccus sediminis sp. nov., isolated from deep-sea sediment of Indian Ocean.</title>
        <authorList>
            <person name="Liu X."/>
            <person name="Lai Q."/>
            <person name="Du Y."/>
            <person name="Sun F."/>
            <person name="Zhang X."/>
            <person name="Wang S."/>
            <person name="Shao Z."/>
        </authorList>
    </citation>
    <scope>NUCLEOTIDE SEQUENCE [LARGE SCALE GENOMIC DNA]</scope>
    <source>
        <strain evidence="8 9">PTG4-2</strain>
    </source>
</reference>
<evidence type="ECO:0000256" key="6">
    <source>
        <dbReference type="PIRSR" id="PIRSR600888-3"/>
    </source>
</evidence>
<name>A0A8B2NMH0_9HYPH</name>
<dbReference type="EC" id="5.1.3.13" evidence="3 7"/>
<comment type="similarity">
    <text evidence="7">Belongs to the dTDP-4-dehydrorhamnose 3,5-epimerase family.</text>
</comment>
<dbReference type="PANTHER" id="PTHR21047:SF2">
    <property type="entry name" value="THYMIDINE DIPHOSPHO-4-KETO-RHAMNOSE 3,5-EPIMERASE"/>
    <property type="match status" value="1"/>
</dbReference>
<evidence type="ECO:0000256" key="1">
    <source>
        <dbReference type="ARBA" id="ARBA00001298"/>
    </source>
</evidence>